<evidence type="ECO:0000313" key="2">
    <source>
        <dbReference type="EMBL" id="KAK6302056.1"/>
    </source>
</evidence>
<sequence length="101" mass="11010">MWASFPWSLARPRLPSAPPVKGKHKLRKVKGDKGEGSENKETLGETLKKEETTVKKEKLVKLERPPKATKTLRAVKSPATGKGTTEGGEGIAIEGRLHSLI</sequence>
<feature type="compositionally biased region" description="Basic and acidic residues" evidence="1">
    <location>
        <begin position="29"/>
        <end position="43"/>
    </location>
</feature>
<proteinExistence type="predicted"/>
<feature type="region of interest" description="Disordered" evidence="1">
    <location>
        <begin position="1"/>
        <end position="43"/>
    </location>
</feature>
<organism evidence="2 3">
    <name type="scientific">Coregonus suidteri</name>
    <dbReference type="NCBI Taxonomy" id="861788"/>
    <lineage>
        <taxon>Eukaryota</taxon>
        <taxon>Metazoa</taxon>
        <taxon>Chordata</taxon>
        <taxon>Craniata</taxon>
        <taxon>Vertebrata</taxon>
        <taxon>Euteleostomi</taxon>
        <taxon>Actinopterygii</taxon>
        <taxon>Neopterygii</taxon>
        <taxon>Teleostei</taxon>
        <taxon>Protacanthopterygii</taxon>
        <taxon>Salmoniformes</taxon>
        <taxon>Salmonidae</taxon>
        <taxon>Coregoninae</taxon>
        <taxon>Coregonus</taxon>
    </lineage>
</organism>
<dbReference type="Proteomes" id="UP001356427">
    <property type="component" value="Unassembled WGS sequence"/>
</dbReference>
<dbReference type="AlphaFoldDB" id="A0AAN8LJL0"/>
<name>A0AAN8LJL0_9TELE</name>
<protein>
    <submittedName>
        <fullName evidence="2">Uncharacterized protein</fullName>
    </submittedName>
</protein>
<evidence type="ECO:0000256" key="1">
    <source>
        <dbReference type="SAM" id="MobiDB-lite"/>
    </source>
</evidence>
<feature type="region of interest" description="Disordered" evidence="1">
    <location>
        <begin position="74"/>
        <end position="101"/>
    </location>
</feature>
<evidence type="ECO:0000313" key="3">
    <source>
        <dbReference type="Proteomes" id="UP001356427"/>
    </source>
</evidence>
<comment type="caution">
    <text evidence="2">The sequence shown here is derived from an EMBL/GenBank/DDBJ whole genome shotgun (WGS) entry which is preliminary data.</text>
</comment>
<gene>
    <name evidence="2" type="ORF">J4Q44_G00281090</name>
</gene>
<reference evidence="2 3" key="1">
    <citation type="submission" date="2021-04" db="EMBL/GenBank/DDBJ databases">
        <authorList>
            <person name="De Guttry C."/>
            <person name="Zahm M."/>
            <person name="Klopp C."/>
            <person name="Cabau C."/>
            <person name="Louis A."/>
            <person name="Berthelot C."/>
            <person name="Parey E."/>
            <person name="Roest Crollius H."/>
            <person name="Montfort J."/>
            <person name="Robinson-Rechavi M."/>
            <person name="Bucao C."/>
            <person name="Bouchez O."/>
            <person name="Gislard M."/>
            <person name="Lluch J."/>
            <person name="Milhes M."/>
            <person name="Lampietro C."/>
            <person name="Lopez Roques C."/>
            <person name="Donnadieu C."/>
            <person name="Braasch I."/>
            <person name="Desvignes T."/>
            <person name="Postlethwait J."/>
            <person name="Bobe J."/>
            <person name="Wedekind C."/>
            <person name="Guiguen Y."/>
        </authorList>
    </citation>
    <scope>NUCLEOTIDE SEQUENCE [LARGE SCALE GENOMIC DNA]</scope>
    <source>
        <strain evidence="2">Cs_M1</strain>
        <tissue evidence="2">Blood</tissue>
    </source>
</reference>
<keyword evidence="3" id="KW-1185">Reference proteome</keyword>
<accession>A0AAN8LJL0</accession>
<dbReference type="EMBL" id="JAGTTL010000026">
    <property type="protein sequence ID" value="KAK6302056.1"/>
    <property type="molecule type" value="Genomic_DNA"/>
</dbReference>